<keyword evidence="4" id="KW-0539">Nucleus</keyword>
<dbReference type="InterPro" id="IPR036864">
    <property type="entry name" value="Zn2-C6_fun-type_DNA-bd_sf"/>
</dbReference>
<dbReference type="PANTHER" id="PTHR31668">
    <property type="entry name" value="GLUCOSE TRANSPORT TRANSCRIPTION REGULATOR RGT1-RELATED-RELATED"/>
    <property type="match status" value="1"/>
</dbReference>
<dbReference type="STRING" id="1036612.A0A1L9TRQ9"/>
<proteinExistence type="predicted"/>
<dbReference type="InterPro" id="IPR001138">
    <property type="entry name" value="Zn2Cys6_DnaBD"/>
</dbReference>
<dbReference type="InterPro" id="IPR050797">
    <property type="entry name" value="Carb_Metab_Trans_Reg"/>
</dbReference>
<evidence type="ECO:0000256" key="1">
    <source>
        <dbReference type="ARBA" id="ARBA00023015"/>
    </source>
</evidence>
<dbReference type="SMART" id="SM00066">
    <property type="entry name" value="GAL4"/>
    <property type="match status" value="1"/>
</dbReference>
<keyword evidence="2" id="KW-0238">DNA-binding</keyword>
<dbReference type="Pfam" id="PF00172">
    <property type="entry name" value="Zn_clus"/>
    <property type="match status" value="1"/>
</dbReference>
<gene>
    <name evidence="7" type="ORF">ASPSYDRAFT_27764</name>
</gene>
<protein>
    <recommendedName>
        <fullName evidence="6">Zn(2)-C6 fungal-type domain-containing protein</fullName>
    </recommendedName>
</protein>
<dbReference type="VEuPathDB" id="FungiDB:ASPSYDRAFT_27764"/>
<dbReference type="Gene3D" id="4.10.240.10">
    <property type="entry name" value="Zn(2)-C6 fungal-type DNA-binding domain"/>
    <property type="match status" value="1"/>
</dbReference>
<keyword evidence="8" id="KW-1185">Reference proteome</keyword>
<evidence type="ECO:0000259" key="6">
    <source>
        <dbReference type="PROSITE" id="PS50048"/>
    </source>
</evidence>
<dbReference type="GO" id="GO:0008270">
    <property type="term" value="F:zinc ion binding"/>
    <property type="evidence" value="ECO:0007669"/>
    <property type="project" value="InterPro"/>
</dbReference>
<dbReference type="AlphaFoldDB" id="A0A1L9TRQ9"/>
<accession>A0A1L9TRQ9</accession>
<dbReference type="Proteomes" id="UP000184356">
    <property type="component" value="Unassembled WGS sequence"/>
</dbReference>
<dbReference type="GO" id="GO:0000981">
    <property type="term" value="F:DNA-binding transcription factor activity, RNA polymerase II-specific"/>
    <property type="evidence" value="ECO:0007669"/>
    <property type="project" value="InterPro"/>
</dbReference>
<evidence type="ECO:0000256" key="3">
    <source>
        <dbReference type="ARBA" id="ARBA00023163"/>
    </source>
</evidence>
<reference evidence="8" key="1">
    <citation type="journal article" date="2017" name="Genome Biol.">
        <title>Comparative genomics reveals high biological diversity and specific adaptations in the industrially and medically important fungal genus Aspergillus.</title>
        <authorList>
            <person name="de Vries R.P."/>
            <person name="Riley R."/>
            <person name="Wiebenga A."/>
            <person name="Aguilar-Osorio G."/>
            <person name="Amillis S."/>
            <person name="Uchima C.A."/>
            <person name="Anderluh G."/>
            <person name="Asadollahi M."/>
            <person name="Askin M."/>
            <person name="Barry K."/>
            <person name="Battaglia E."/>
            <person name="Bayram O."/>
            <person name="Benocci T."/>
            <person name="Braus-Stromeyer S.A."/>
            <person name="Caldana C."/>
            <person name="Canovas D."/>
            <person name="Cerqueira G.C."/>
            <person name="Chen F."/>
            <person name="Chen W."/>
            <person name="Choi C."/>
            <person name="Clum A."/>
            <person name="Dos Santos R.A."/>
            <person name="Damasio A.R."/>
            <person name="Diallinas G."/>
            <person name="Emri T."/>
            <person name="Fekete E."/>
            <person name="Flipphi M."/>
            <person name="Freyberg S."/>
            <person name="Gallo A."/>
            <person name="Gournas C."/>
            <person name="Habgood R."/>
            <person name="Hainaut M."/>
            <person name="Harispe M.L."/>
            <person name="Henrissat B."/>
            <person name="Hilden K.S."/>
            <person name="Hope R."/>
            <person name="Hossain A."/>
            <person name="Karabika E."/>
            <person name="Karaffa L."/>
            <person name="Karanyi Z."/>
            <person name="Krasevec N."/>
            <person name="Kuo A."/>
            <person name="Kusch H."/>
            <person name="LaButti K."/>
            <person name="Lagendijk E.L."/>
            <person name="Lapidus A."/>
            <person name="Levasseur A."/>
            <person name="Lindquist E."/>
            <person name="Lipzen A."/>
            <person name="Logrieco A.F."/>
            <person name="MacCabe A."/>
            <person name="Maekelae M.R."/>
            <person name="Malavazi I."/>
            <person name="Melin P."/>
            <person name="Meyer V."/>
            <person name="Mielnichuk N."/>
            <person name="Miskei M."/>
            <person name="Molnar A.P."/>
            <person name="Mule G."/>
            <person name="Ngan C.Y."/>
            <person name="Orejas M."/>
            <person name="Orosz E."/>
            <person name="Ouedraogo J.P."/>
            <person name="Overkamp K.M."/>
            <person name="Park H.-S."/>
            <person name="Perrone G."/>
            <person name="Piumi F."/>
            <person name="Punt P.J."/>
            <person name="Ram A.F."/>
            <person name="Ramon A."/>
            <person name="Rauscher S."/>
            <person name="Record E."/>
            <person name="Riano-Pachon D.M."/>
            <person name="Robert V."/>
            <person name="Roehrig J."/>
            <person name="Ruller R."/>
            <person name="Salamov A."/>
            <person name="Salih N.S."/>
            <person name="Samson R.A."/>
            <person name="Sandor E."/>
            <person name="Sanguinetti M."/>
            <person name="Schuetze T."/>
            <person name="Sepcic K."/>
            <person name="Shelest E."/>
            <person name="Sherlock G."/>
            <person name="Sophianopoulou V."/>
            <person name="Squina F.M."/>
            <person name="Sun H."/>
            <person name="Susca A."/>
            <person name="Todd R.B."/>
            <person name="Tsang A."/>
            <person name="Unkles S.E."/>
            <person name="van de Wiele N."/>
            <person name="van Rossen-Uffink D."/>
            <person name="Oliveira J.V."/>
            <person name="Vesth T.C."/>
            <person name="Visser J."/>
            <person name="Yu J.-H."/>
            <person name="Zhou M."/>
            <person name="Andersen M.R."/>
            <person name="Archer D.B."/>
            <person name="Baker S.E."/>
            <person name="Benoit I."/>
            <person name="Brakhage A.A."/>
            <person name="Braus G.H."/>
            <person name="Fischer R."/>
            <person name="Frisvad J.C."/>
            <person name="Goldman G.H."/>
            <person name="Houbraken J."/>
            <person name="Oakley B."/>
            <person name="Pocsi I."/>
            <person name="Scazzocchio C."/>
            <person name="Seiboth B."/>
            <person name="vanKuyk P.A."/>
            <person name="Wortman J."/>
            <person name="Dyer P.S."/>
            <person name="Grigoriev I.V."/>
        </authorList>
    </citation>
    <scope>NUCLEOTIDE SEQUENCE [LARGE SCALE GENOMIC DNA]</scope>
    <source>
        <strain evidence="8">CBS 593.65</strain>
    </source>
</reference>
<dbReference type="CDD" id="cd00067">
    <property type="entry name" value="GAL4"/>
    <property type="match status" value="1"/>
</dbReference>
<evidence type="ECO:0000256" key="2">
    <source>
        <dbReference type="ARBA" id="ARBA00023125"/>
    </source>
</evidence>
<feature type="domain" description="Zn(2)-C6 fungal-type" evidence="6">
    <location>
        <begin position="18"/>
        <end position="48"/>
    </location>
</feature>
<organism evidence="7 8">
    <name type="scientific">Aspergillus sydowii CBS 593.65</name>
    <dbReference type="NCBI Taxonomy" id="1036612"/>
    <lineage>
        <taxon>Eukaryota</taxon>
        <taxon>Fungi</taxon>
        <taxon>Dikarya</taxon>
        <taxon>Ascomycota</taxon>
        <taxon>Pezizomycotina</taxon>
        <taxon>Eurotiomycetes</taxon>
        <taxon>Eurotiomycetidae</taxon>
        <taxon>Eurotiales</taxon>
        <taxon>Aspergillaceae</taxon>
        <taxon>Aspergillus</taxon>
        <taxon>Aspergillus subgen. Nidulantes</taxon>
    </lineage>
</organism>
<dbReference type="EMBL" id="KV878583">
    <property type="protein sequence ID" value="OJJ62112.1"/>
    <property type="molecule type" value="Genomic_DNA"/>
</dbReference>
<evidence type="ECO:0000313" key="7">
    <source>
        <dbReference type="EMBL" id="OJJ62112.1"/>
    </source>
</evidence>
<keyword evidence="3" id="KW-0804">Transcription</keyword>
<keyword evidence="1" id="KW-0805">Transcription regulation</keyword>
<evidence type="ECO:0000256" key="5">
    <source>
        <dbReference type="SAM" id="MobiDB-lite"/>
    </source>
</evidence>
<feature type="region of interest" description="Disordered" evidence="5">
    <location>
        <begin position="133"/>
        <end position="154"/>
    </location>
</feature>
<evidence type="ECO:0000256" key="4">
    <source>
        <dbReference type="ARBA" id="ARBA00023242"/>
    </source>
</evidence>
<dbReference type="PROSITE" id="PS50048">
    <property type="entry name" value="ZN2_CY6_FUNGAL_2"/>
    <property type="match status" value="1"/>
</dbReference>
<name>A0A1L9TRQ9_9EURO</name>
<dbReference type="SUPFAM" id="SSF57701">
    <property type="entry name" value="Zn2/Cys6 DNA-binding domain"/>
    <property type="match status" value="1"/>
</dbReference>
<sequence length="438" mass="47948">MDPASQTNSKRPPKLRSACNECHAAKVRCSGEKTGCQRCSNLHLNCAFSISRIGKVPGKRSKANRVAATSAPISSSSSSMSTPMMSPPLLTTARTFENTNAGTYGRHDIPVSTACYPFTQEYSTGVLPLASEATYYPHSPPPPPPPGYPAPADQDLSNLNGLCWTAELDQLGDPGLLIPDWEIDAHDESISTSTYRASLPEEKKNNTPNAYPSPVISSSEQYTRYLNLLHSIDHTIQFTQACKSPSAISETMPVSMSMPVSMPMPVSMSMSMSTTPTLDSILVASQRYLTTLLQITDSPGFTHTYNEGHLLFSVALDKMMFLFSLGYAEFRRRMEIYETMGTGMGWSRYGAFEMDVVEQMALCRRVFVEEVKRARVCLGRLVGAMEYISMSASGSGSVSVSSSPGRHEGLCEEMRRRLDGLLDDLERDQSIQGVHLVG</sequence>
<dbReference type="PRINTS" id="PR00755">
    <property type="entry name" value="AFLATOXINBRP"/>
</dbReference>
<feature type="region of interest" description="Disordered" evidence="5">
    <location>
        <begin position="57"/>
        <end position="85"/>
    </location>
</feature>
<evidence type="ECO:0000313" key="8">
    <source>
        <dbReference type="Proteomes" id="UP000184356"/>
    </source>
</evidence>
<feature type="compositionally biased region" description="Pro residues" evidence="5">
    <location>
        <begin position="138"/>
        <end position="149"/>
    </location>
</feature>
<dbReference type="RefSeq" id="XP_040705918.1">
    <property type="nucleotide sequence ID" value="XM_040844435.1"/>
</dbReference>
<dbReference type="GeneID" id="63760508"/>
<dbReference type="PROSITE" id="PS00463">
    <property type="entry name" value="ZN2_CY6_FUNGAL_1"/>
    <property type="match status" value="1"/>
</dbReference>
<feature type="region of interest" description="Disordered" evidence="5">
    <location>
        <begin position="195"/>
        <end position="214"/>
    </location>
</feature>
<dbReference type="GO" id="GO:0003677">
    <property type="term" value="F:DNA binding"/>
    <property type="evidence" value="ECO:0007669"/>
    <property type="project" value="UniProtKB-KW"/>
</dbReference>
<feature type="compositionally biased region" description="Low complexity" evidence="5">
    <location>
        <begin position="67"/>
        <end position="85"/>
    </location>
</feature>
<dbReference type="OrthoDB" id="2740448at2759"/>